<evidence type="ECO:0000313" key="1">
    <source>
        <dbReference type="EMBL" id="QYW06693.1"/>
    </source>
</evidence>
<reference evidence="1" key="1">
    <citation type="submission" date="2021-07" db="EMBL/GenBank/DDBJ databases">
        <title>Complete genome sequence and phylogenomic analysis of the two lytic bacteriophage isolated from terrestrial biotopes of Antarctica.</title>
        <authorList>
            <person name="Holovan V."/>
            <person name="Rabalski L."/>
            <person name="Zlatohurska M."/>
            <person name="Andriichuk O."/>
            <person name="Budzanivska I."/>
            <person name="Shevchenko O."/>
            <person name="Gupalo A."/>
        </authorList>
    </citation>
    <scope>NUCLEOTIDE SEQUENCE</scope>
</reference>
<protein>
    <submittedName>
        <fullName evidence="1">Uncharacterized protein</fullName>
    </submittedName>
</protein>
<evidence type="ECO:0000313" key="2">
    <source>
        <dbReference type="Proteomes" id="UP001058093"/>
    </source>
</evidence>
<organism evidence="1 2">
    <name type="scientific">Pseudomonas phage UAVern</name>
    <dbReference type="NCBI Taxonomy" id="2856997"/>
    <lineage>
        <taxon>Viruses</taxon>
        <taxon>Duplodnaviria</taxon>
        <taxon>Heunggongvirae</taxon>
        <taxon>Uroviricota</taxon>
        <taxon>Caudoviricetes</taxon>
        <taxon>Vandenendeviridae</taxon>
        <taxon>Gorskivirinae</taxon>
        <taxon>Uavernvirus</taxon>
        <taxon>Uavernvirus uavern</taxon>
    </lineage>
</organism>
<name>A0A975UUW0_9CAUD</name>
<dbReference type="EMBL" id="MZ605293">
    <property type="protein sequence ID" value="QYW06693.1"/>
    <property type="molecule type" value="Genomic_DNA"/>
</dbReference>
<proteinExistence type="predicted"/>
<keyword evidence="2" id="KW-1185">Reference proteome</keyword>
<accession>A0A975UUW0</accession>
<gene>
    <name evidence="1" type="ORF">uav_162</name>
</gene>
<dbReference type="Proteomes" id="UP001058093">
    <property type="component" value="Segment"/>
</dbReference>
<sequence length="167" mass="19338">MLSPEELAELDQRFGANADKLITRVTRKLYSFSEGSAGPKPASFVNCIQPEMTDVVYEDDDSWPLWLDDAVQGVARLDWYGPREVQRPLSTKKIVQCFALLETINTSTISHLLKVERRQAARYFKACELLHERLIDNFCDDTVRSMRYPAVFIYPREMQPMTDIKEE</sequence>